<dbReference type="InterPro" id="IPR050358">
    <property type="entry name" value="RSE1/DDB1/CFT1"/>
</dbReference>
<dbReference type="AlphaFoldDB" id="A0A9P8V8C9"/>
<dbReference type="InterPro" id="IPR058543">
    <property type="entry name" value="Beta-prop_RSE1/DDB1/CPSF1_2nd"/>
</dbReference>
<evidence type="ECO:0000313" key="7">
    <source>
        <dbReference type="Proteomes" id="UP000770015"/>
    </source>
</evidence>
<feature type="domain" description="RSE1/DDB1/CPSF1 C-terminal" evidence="3">
    <location>
        <begin position="846"/>
        <end position="1153"/>
    </location>
</feature>
<gene>
    <name evidence="6" type="ORF">F5X68DRAFT_154160</name>
</gene>
<evidence type="ECO:0000256" key="2">
    <source>
        <dbReference type="ARBA" id="ARBA00023242"/>
    </source>
</evidence>
<protein>
    <submittedName>
        <fullName evidence="6">Mono-functional DNA-alkylating methyl methanesulfonate N-term-domain-containing protein</fullName>
    </submittedName>
</protein>
<sequence length="1184" mass="129841">MSYIAPIHRPSSIREAIRIRLWEGEEVLVTAKANRIEISRVGPNGVALITSATVCGTVTLLQALQVSTSPNDRPATDPEVLFVGTDQFEYFTARWDPATRQLVTEEIIEDISEPHMRETESQNKCLADPNSPYLIIHAWEGVMNVMRGRTRKSKDPGFPERKSLTVASWDQVRLKELFIKSSTFVATETGHPTIAFLYQTSLDKEDAILAVYRLMKDDKDTETSKFEEKDREMTLPIPDPYARILIPVPRVEPTVKRYHKRDTTGSLAQLGGLLVVGETLIVYVDTLTKTQVTQTLDEPKVWVAWAEYDPTHYLLADDYGFMYLLTIEVDDVTVLGMSLARLGKTSRASSLVYMFNNMVFLGSHHGDSQLFAIDLDSRRIQLIQTVPNIAPILDFTIMDLGSQGNSQANHAFSSGQARIVAGCGVHHNGSLRSIRSSVGLEAIGILGDFEGVRGLFPLKSQGSKRVDLLLVSFLTESRLFVFRDDGEIEEVYDARGMVLDEPTLAAISLPNGLIFQANSNSARLVDPVRAVCVNTWSPATGRPLVSVSCNEKWALVSLGGSYFERLDLTNEKDIPAHGTNSIPGRKHTPGEEISCVHVSPDMPDIGVIGTFMGGVVVIRLGDLWPLQSTVLSQDNDHVAIPRDLALVQLHSPETSPPTLFIAMQNGQVVSMNVDRETLAMSSKNTVTLGSMEAGLHVLPHDEEHPGQRTVFATTEHSSLIYSSEGRIIYSAAAAEDVTLIAPFDSEAFPGAVVMATDKSLAVSMIDPMRRTHVNPLHIGETVRRVAHAPVLGVFGLGTIKKELVGDEEVVTSWFQLVDEVVLGQVGKVFALDGATTQFPGHVDASGTEIVEAVISAELEDSSGDLIERFIVGTSYLPSDEGGAESGLGGRILVLGVDENTNPYLIAKQELKGACRSLKMMDGMIVAGLSKTVVIYKYEELTADTKGTLKKLATYRPSTVPIALDVWGNKIGVADLTQSLALLEYVPADGGKAAKLVEKARHFQFVWATATASLSPDTWLEADAQGNVLVLETNPDAPTEHDVKQMRVTSEIHLGEQVNQIRKLEVSDEKTIVVPRAFLGTVEGSLYMYATISPEYQSLLLPLQERIAEVIRFLGQSGDAGTTFAAWRGFKNAKRAEAGPFRFVDGELIERFLDLDEMRQESVVEGLGPSVEDVKNIVEELRRMH</sequence>
<dbReference type="GO" id="GO:0003676">
    <property type="term" value="F:nucleic acid binding"/>
    <property type="evidence" value="ECO:0007669"/>
    <property type="project" value="InterPro"/>
</dbReference>
<dbReference type="InterPro" id="IPR015943">
    <property type="entry name" value="WD40/YVTN_repeat-like_dom_sf"/>
</dbReference>
<proteinExistence type="predicted"/>
<feature type="domain" description="RSE1/DDB1/CPSF1 first beta-propeller" evidence="4">
    <location>
        <begin position="12"/>
        <end position="386"/>
    </location>
</feature>
<accession>A0A9P8V8C9</accession>
<keyword evidence="7" id="KW-1185">Reference proteome</keyword>
<dbReference type="Pfam" id="PF10433">
    <property type="entry name" value="Beta-prop_RSE1_1st"/>
    <property type="match status" value="1"/>
</dbReference>
<evidence type="ECO:0000259" key="3">
    <source>
        <dbReference type="Pfam" id="PF03178"/>
    </source>
</evidence>
<reference evidence="6" key="1">
    <citation type="journal article" date="2021" name="Nat. Commun.">
        <title>Genetic determinants of endophytism in the Arabidopsis root mycobiome.</title>
        <authorList>
            <person name="Mesny F."/>
            <person name="Miyauchi S."/>
            <person name="Thiergart T."/>
            <person name="Pickel B."/>
            <person name="Atanasova L."/>
            <person name="Karlsson M."/>
            <person name="Huettel B."/>
            <person name="Barry K.W."/>
            <person name="Haridas S."/>
            <person name="Chen C."/>
            <person name="Bauer D."/>
            <person name="Andreopoulos W."/>
            <person name="Pangilinan J."/>
            <person name="LaButti K."/>
            <person name="Riley R."/>
            <person name="Lipzen A."/>
            <person name="Clum A."/>
            <person name="Drula E."/>
            <person name="Henrissat B."/>
            <person name="Kohler A."/>
            <person name="Grigoriev I.V."/>
            <person name="Martin F.M."/>
            <person name="Hacquard S."/>
        </authorList>
    </citation>
    <scope>NUCLEOTIDE SEQUENCE</scope>
    <source>
        <strain evidence="6">MPI-SDFR-AT-0117</strain>
    </source>
</reference>
<name>A0A9P8V8C9_9PEZI</name>
<dbReference type="PANTHER" id="PTHR10644">
    <property type="entry name" value="DNA REPAIR/RNA PROCESSING CPSF FAMILY"/>
    <property type="match status" value="1"/>
</dbReference>
<evidence type="ECO:0000313" key="6">
    <source>
        <dbReference type="EMBL" id="KAH6685866.1"/>
    </source>
</evidence>
<evidence type="ECO:0000259" key="5">
    <source>
        <dbReference type="Pfam" id="PF23726"/>
    </source>
</evidence>
<dbReference type="Proteomes" id="UP000770015">
    <property type="component" value="Unassembled WGS sequence"/>
</dbReference>
<dbReference type="Pfam" id="PF23726">
    <property type="entry name" value="Beta-prop_RSE1_2nd"/>
    <property type="match status" value="1"/>
</dbReference>
<dbReference type="GO" id="GO:0005634">
    <property type="term" value="C:nucleus"/>
    <property type="evidence" value="ECO:0007669"/>
    <property type="project" value="UniProtKB-SubCell"/>
</dbReference>
<dbReference type="SUPFAM" id="SSF75011">
    <property type="entry name" value="3-carboxy-cis,cis-mucoante lactonizing enzyme"/>
    <property type="match status" value="1"/>
</dbReference>
<comment type="caution">
    <text evidence="6">The sequence shown here is derived from an EMBL/GenBank/DDBJ whole genome shotgun (WGS) entry which is preliminary data.</text>
</comment>
<organism evidence="6 7">
    <name type="scientific">Plectosphaerella plurivora</name>
    <dbReference type="NCBI Taxonomy" id="936078"/>
    <lineage>
        <taxon>Eukaryota</taxon>
        <taxon>Fungi</taxon>
        <taxon>Dikarya</taxon>
        <taxon>Ascomycota</taxon>
        <taxon>Pezizomycotina</taxon>
        <taxon>Sordariomycetes</taxon>
        <taxon>Hypocreomycetidae</taxon>
        <taxon>Glomerellales</taxon>
        <taxon>Plectosphaerellaceae</taxon>
        <taxon>Plectosphaerella</taxon>
    </lineage>
</organism>
<dbReference type="InterPro" id="IPR004871">
    <property type="entry name" value="RSE1/DDB1/CPSF1_C"/>
</dbReference>
<dbReference type="Gene3D" id="2.130.10.10">
    <property type="entry name" value="YVTN repeat-like/Quinoprotein amine dehydrogenase"/>
    <property type="match status" value="3"/>
</dbReference>
<dbReference type="Pfam" id="PF03178">
    <property type="entry name" value="CPSF_A"/>
    <property type="match status" value="1"/>
</dbReference>
<evidence type="ECO:0000256" key="1">
    <source>
        <dbReference type="ARBA" id="ARBA00004123"/>
    </source>
</evidence>
<dbReference type="EMBL" id="JAGSXJ010000014">
    <property type="protein sequence ID" value="KAH6685866.1"/>
    <property type="molecule type" value="Genomic_DNA"/>
</dbReference>
<feature type="domain" description="RSE1/DDB1/CPSF1 second beta-propeller" evidence="5">
    <location>
        <begin position="448"/>
        <end position="763"/>
    </location>
</feature>
<keyword evidence="2" id="KW-0539">Nucleus</keyword>
<evidence type="ECO:0000259" key="4">
    <source>
        <dbReference type="Pfam" id="PF10433"/>
    </source>
</evidence>
<dbReference type="InterPro" id="IPR018846">
    <property type="entry name" value="Beta-prop_RSE1/DDB1/CPSF1_1st"/>
</dbReference>
<dbReference type="Gene3D" id="1.10.150.910">
    <property type="match status" value="1"/>
</dbReference>
<dbReference type="OrthoDB" id="433457at2759"/>
<comment type="subcellular location">
    <subcellularLocation>
        <location evidence="1">Nucleus</location>
    </subcellularLocation>
</comment>